<dbReference type="RefSeq" id="WP_013681339.1">
    <property type="nucleotide sequence ID" value="NC_015318.1"/>
</dbReference>
<dbReference type="PANTHER" id="PTHR33507:SF4">
    <property type="entry name" value="NODULATION COMPETITIVENESS PROTEIN NFED"/>
    <property type="match status" value="1"/>
</dbReference>
<gene>
    <name evidence="7" type="ordered locus">Hipma_0318</name>
</gene>
<dbReference type="PANTHER" id="PTHR33507">
    <property type="entry name" value="INNER MEMBRANE PROTEIN YBBJ"/>
    <property type="match status" value="1"/>
</dbReference>
<keyword evidence="3 5" id="KW-1133">Transmembrane helix</keyword>
<dbReference type="InterPro" id="IPR052165">
    <property type="entry name" value="Membrane_assoc_protease"/>
</dbReference>
<organism evidence="7 8">
    <name type="scientific">Hippea maritima (strain ATCC 700847 / DSM 10411 / MH2)</name>
    <dbReference type="NCBI Taxonomy" id="760142"/>
    <lineage>
        <taxon>Bacteria</taxon>
        <taxon>Pseudomonadati</taxon>
        <taxon>Campylobacterota</taxon>
        <taxon>Desulfurellia</taxon>
        <taxon>Desulfurellales</taxon>
        <taxon>Hippeaceae</taxon>
        <taxon>Hippea</taxon>
    </lineage>
</organism>
<sequence>MRLFIEFLIVFSFVLVIIELIINSGGIFAFSGITAFIFSMILLFIMDVQIPKLFLDITIPSFIVLSTISIIAVILAYKAYKKKPIIGENAMIGKEGLCIKEITPHNEGQIEINGEIWRATSNQHIKKGEKIKVVFQNSLKLTVKRS</sequence>
<name>F2LTH0_HIPMA</name>
<dbReference type="EMBL" id="CP002606">
    <property type="protein sequence ID" value="AEA33295.1"/>
    <property type="molecule type" value="Genomic_DNA"/>
</dbReference>
<dbReference type="eggNOG" id="COG1030">
    <property type="taxonomic scope" value="Bacteria"/>
</dbReference>
<keyword evidence="2 5" id="KW-0812">Transmembrane</keyword>
<dbReference type="GO" id="GO:0016020">
    <property type="term" value="C:membrane"/>
    <property type="evidence" value="ECO:0007669"/>
    <property type="project" value="UniProtKB-SubCell"/>
</dbReference>
<dbReference type="InParanoid" id="F2LTH0"/>
<protein>
    <recommendedName>
        <fullName evidence="6">NfeD-like C-terminal domain-containing protein</fullName>
    </recommendedName>
</protein>
<dbReference type="STRING" id="760142.Hipma_0318"/>
<dbReference type="KEGG" id="hmr:Hipma_0318"/>
<dbReference type="HOGENOM" id="CLU_1765041_0_0_7"/>
<dbReference type="Gene3D" id="2.40.50.140">
    <property type="entry name" value="Nucleic acid-binding proteins"/>
    <property type="match status" value="1"/>
</dbReference>
<dbReference type="InterPro" id="IPR002810">
    <property type="entry name" value="NfeD-like_C"/>
</dbReference>
<dbReference type="Proteomes" id="UP000008139">
    <property type="component" value="Chromosome"/>
</dbReference>
<evidence type="ECO:0000313" key="7">
    <source>
        <dbReference type="EMBL" id="AEA33295.1"/>
    </source>
</evidence>
<dbReference type="AlphaFoldDB" id="F2LTH0"/>
<reference evidence="7 8" key="1">
    <citation type="journal article" date="2011" name="Stand. Genomic Sci.">
        <title>Complete genome sequence of the thermophilic sulfur-reducer Hippea maritima type strain (MH(2)).</title>
        <authorList>
            <person name="Huntemann M."/>
            <person name="Lu M."/>
            <person name="Nolan M."/>
            <person name="Lapidus A."/>
            <person name="Lucas S."/>
            <person name="Hammon N."/>
            <person name="Deshpande S."/>
            <person name="Cheng J.F."/>
            <person name="Tapia R."/>
            <person name="Han C."/>
            <person name="Goodwin L."/>
            <person name="Pitluck S."/>
            <person name="Liolios K."/>
            <person name="Pagani I."/>
            <person name="Ivanova N."/>
            <person name="Ovchinikova G."/>
            <person name="Pati A."/>
            <person name="Chen A."/>
            <person name="Palaniappan K."/>
            <person name="Land M."/>
            <person name="Hauser L."/>
            <person name="Jeffries C.D."/>
            <person name="Detter J.C."/>
            <person name="Brambilla E.M."/>
            <person name="Rohde M."/>
            <person name="Spring S."/>
            <person name="Goker M."/>
            <person name="Woyke T."/>
            <person name="Bristow J."/>
            <person name="Eisen J.A."/>
            <person name="Markowitz V."/>
            <person name="Hugenholtz P."/>
            <person name="Kyrpides N.C."/>
            <person name="Klenk H.P."/>
            <person name="Mavromatis K."/>
        </authorList>
    </citation>
    <scope>NUCLEOTIDE SEQUENCE [LARGE SCALE GENOMIC DNA]</scope>
    <source>
        <strain evidence="8">ATCC 700847 / DSM 10411 / MH2</strain>
    </source>
</reference>
<feature type="transmembrane region" description="Helical" evidence="5">
    <location>
        <begin position="57"/>
        <end position="77"/>
    </location>
</feature>
<evidence type="ECO:0000256" key="4">
    <source>
        <dbReference type="ARBA" id="ARBA00023136"/>
    </source>
</evidence>
<reference evidence="8" key="2">
    <citation type="submission" date="2011-03" db="EMBL/GenBank/DDBJ databases">
        <title>The complete genome of Hippea maritima DSM 10411.</title>
        <authorList>
            <consortium name="US DOE Joint Genome Institute (JGI-PGF)"/>
            <person name="Lucas S."/>
            <person name="Copeland A."/>
            <person name="Lapidus A."/>
            <person name="Bruce D."/>
            <person name="Goodwin L."/>
            <person name="Pitluck S."/>
            <person name="Peters L."/>
            <person name="Kyrpides N."/>
            <person name="Mavromatis K."/>
            <person name="Pagani I."/>
            <person name="Ivanova N."/>
            <person name="Mikhailova N."/>
            <person name="Lu M."/>
            <person name="Detter J.C."/>
            <person name="Tapia R."/>
            <person name="Han C."/>
            <person name="Land M."/>
            <person name="Hauser L."/>
            <person name="Markowitz V."/>
            <person name="Cheng J.-F."/>
            <person name="Hugenholtz P."/>
            <person name="Woyke T."/>
            <person name="Wu D."/>
            <person name="Spring S."/>
            <person name="Schroeder M."/>
            <person name="Brambilla E."/>
            <person name="Klenk H.-P."/>
            <person name="Eisen J.A."/>
        </authorList>
    </citation>
    <scope>NUCLEOTIDE SEQUENCE [LARGE SCALE GENOMIC DNA]</scope>
    <source>
        <strain evidence="8">ATCC 700847 / DSM 10411 / MH2</strain>
    </source>
</reference>
<keyword evidence="8" id="KW-1185">Reference proteome</keyword>
<evidence type="ECO:0000256" key="1">
    <source>
        <dbReference type="ARBA" id="ARBA00004141"/>
    </source>
</evidence>
<evidence type="ECO:0000259" key="6">
    <source>
        <dbReference type="Pfam" id="PF01957"/>
    </source>
</evidence>
<accession>F2LTH0</accession>
<evidence type="ECO:0000256" key="2">
    <source>
        <dbReference type="ARBA" id="ARBA00022692"/>
    </source>
</evidence>
<feature type="transmembrane region" description="Helical" evidence="5">
    <location>
        <begin position="6"/>
        <end position="22"/>
    </location>
</feature>
<evidence type="ECO:0000313" key="8">
    <source>
        <dbReference type="Proteomes" id="UP000008139"/>
    </source>
</evidence>
<comment type="subcellular location">
    <subcellularLocation>
        <location evidence="1">Membrane</location>
        <topology evidence="1">Multi-pass membrane protein</topology>
    </subcellularLocation>
</comment>
<dbReference type="Pfam" id="PF01957">
    <property type="entry name" value="NfeD"/>
    <property type="match status" value="1"/>
</dbReference>
<dbReference type="InterPro" id="IPR012340">
    <property type="entry name" value="NA-bd_OB-fold"/>
</dbReference>
<evidence type="ECO:0000256" key="3">
    <source>
        <dbReference type="ARBA" id="ARBA00022989"/>
    </source>
</evidence>
<dbReference type="SUPFAM" id="SSF141322">
    <property type="entry name" value="NfeD domain-like"/>
    <property type="match status" value="1"/>
</dbReference>
<keyword evidence="4 5" id="KW-0472">Membrane</keyword>
<feature type="domain" description="NfeD-like C-terminal" evidence="6">
    <location>
        <begin position="89"/>
        <end position="145"/>
    </location>
</feature>
<evidence type="ECO:0000256" key="5">
    <source>
        <dbReference type="SAM" id="Phobius"/>
    </source>
</evidence>
<proteinExistence type="predicted"/>